<reference evidence="1 2" key="1">
    <citation type="journal article" date="2024" name="Ann. Entomol. Soc. Am.">
        <title>Genomic analyses of the southern and eastern yellowjacket wasps (Hymenoptera: Vespidae) reveal evolutionary signatures of social life.</title>
        <authorList>
            <person name="Catto M.A."/>
            <person name="Caine P.B."/>
            <person name="Orr S.E."/>
            <person name="Hunt B.G."/>
            <person name="Goodisman M.A.D."/>
        </authorList>
    </citation>
    <scope>NUCLEOTIDE SEQUENCE [LARGE SCALE GENOMIC DNA]</scope>
    <source>
        <strain evidence="1">233</strain>
        <tissue evidence="1">Head and thorax</tissue>
    </source>
</reference>
<evidence type="ECO:0000313" key="1">
    <source>
        <dbReference type="EMBL" id="KAL2740116.1"/>
    </source>
</evidence>
<protein>
    <submittedName>
        <fullName evidence="1">Uncharacterized protein</fullName>
    </submittedName>
</protein>
<gene>
    <name evidence="1" type="ORF">V1478_000257</name>
</gene>
<organism evidence="1 2">
    <name type="scientific">Vespula squamosa</name>
    <name type="common">Southern yellow jacket</name>
    <name type="synonym">Wasp</name>
    <dbReference type="NCBI Taxonomy" id="30214"/>
    <lineage>
        <taxon>Eukaryota</taxon>
        <taxon>Metazoa</taxon>
        <taxon>Ecdysozoa</taxon>
        <taxon>Arthropoda</taxon>
        <taxon>Hexapoda</taxon>
        <taxon>Insecta</taxon>
        <taxon>Pterygota</taxon>
        <taxon>Neoptera</taxon>
        <taxon>Endopterygota</taxon>
        <taxon>Hymenoptera</taxon>
        <taxon>Apocrita</taxon>
        <taxon>Aculeata</taxon>
        <taxon>Vespoidea</taxon>
        <taxon>Vespidae</taxon>
        <taxon>Vespinae</taxon>
        <taxon>Vespula</taxon>
    </lineage>
</organism>
<keyword evidence="2" id="KW-1185">Reference proteome</keyword>
<sequence>MILVTYFSTKDNEITSGILMSHYLPALGLERSSIDSSLNADLQNYSNMLAGLTLNTAFFVKLSLCFVQVEFPYLRHLDMLSKETDLDFDFDTVITGEDHIHEETTPLIMGLVIIITNIPHVVTERTEIRIANRKTNMQFLEELRRLLKWHFLVANITIVFLEADFLERHKFIVDLTNRKICDVQTTNDARRNVLIFFWYLGFTHKPNTNINRAMESI</sequence>
<evidence type="ECO:0000313" key="2">
    <source>
        <dbReference type="Proteomes" id="UP001607302"/>
    </source>
</evidence>
<accession>A0ABD2C506</accession>
<comment type="caution">
    <text evidence="1">The sequence shown here is derived from an EMBL/GenBank/DDBJ whole genome shotgun (WGS) entry which is preliminary data.</text>
</comment>
<dbReference type="Proteomes" id="UP001607302">
    <property type="component" value="Unassembled WGS sequence"/>
</dbReference>
<name>A0ABD2C506_VESSQ</name>
<proteinExistence type="predicted"/>
<dbReference type="EMBL" id="JAUDFV010000020">
    <property type="protein sequence ID" value="KAL2740116.1"/>
    <property type="molecule type" value="Genomic_DNA"/>
</dbReference>
<dbReference type="AlphaFoldDB" id="A0ABD2C506"/>